<evidence type="ECO:0000313" key="4">
    <source>
        <dbReference type="EMBL" id="GBN59143.1"/>
    </source>
</evidence>
<accession>A0A4Y2Q7T5</accession>
<dbReference type="InterPro" id="IPR018152">
    <property type="entry name" value="SOD_Cu/Zn_BS"/>
</dbReference>
<dbReference type="SUPFAM" id="SSF49329">
    <property type="entry name" value="Cu,Zn superoxide dismutase-like"/>
    <property type="match status" value="1"/>
</dbReference>
<organism evidence="4 5">
    <name type="scientific">Araneus ventricosus</name>
    <name type="common">Orbweaver spider</name>
    <name type="synonym">Epeira ventricosa</name>
    <dbReference type="NCBI Taxonomy" id="182803"/>
    <lineage>
        <taxon>Eukaryota</taxon>
        <taxon>Metazoa</taxon>
        <taxon>Ecdysozoa</taxon>
        <taxon>Arthropoda</taxon>
        <taxon>Chelicerata</taxon>
        <taxon>Arachnida</taxon>
        <taxon>Araneae</taxon>
        <taxon>Araneomorphae</taxon>
        <taxon>Entelegynae</taxon>
        <taxon>Araneoidea</taxon>
        <taxon>Araneidae</taxon>
        <taxon>Araneus</taxon>
    </lineage>
</organism>
<name>A0A4Y2Q7T5_ARAVE</name>
<dbReference type="PROSITE" id="PS00087">
    <property type="entry name" value="SOD_CU_ZN_1"/>
    <property type="match status" value="1"/>
</dbReference>
<dbReference type="InterPro" id="IPR001424">
    <property type="entry name" value="SOD_Cu_Zn_dom"/>
</dbReference>
<dbReference type="Pfam" id="PF00080">
    <property type="entry name" value="Sod_Cu"/>
    <property type="match status" value="1"/>
</dbReference>
<dbReference type="Gene3D" id="2.60.40.200">
    <property type="entry name" value="Superoxide dismutase, copper/zinc binding domain"/>
    <property type="match status" value="1"/>
</dbReference>
<dbReference type="Proteomes" id="UP000499080">
    <property type="component" value="Unassembled WGS sequence"/>
</dbReference>
<keyword evidence="2" id="KW-0732">Signal</keyword>
<proteinExistence type="predicted"/>
<dbReference type="InterPro" id="IPR036423">
    <property type="entry name" value="SOD-like_Cu/Zn_dom_sf"/>
</dbReference>
<protein>
    <recommendedName>
        <fullName evidence="3">Superoxide dismutase copper/zinc binding domain-containing protein</fullName>
    </recommendedName>
</protein>
<dbReference type="OrthoDB" id="2015551at2759"/>
<keyword evidence="5" id="KW-1185">Reference proteome</keyword>
<feature type="non-terminal residue" evidence="4">
    <location>
        <position position="1"/>
    </location>
</feature>
<gene>
    <name evidence="4" type="ORF">AVEN_46210_1</name>
</gene>
<reference evidence="4 5" key="1">
    <citation type="journal article" date="2019" name="Sci. Rep.">
        <title>Orb-weaving spider Araneus ventricosus genome elucidates the spidroin gene catalogue.</title>
        <authorList>
            <person name="Kono N."/>
            <person name="Nakamura H."/>
            <person name="Ohtoshi R."/>
            <person name="Moran D.A.P."/>
            <person name="Shinohara A."/>
            <person name="Yoshida Y."/>
            <person name="Fujiwara M."/>
            <person name="Mori M."/>
            <person name="Tomita M."/>
            <person name="Arakawa K."/>
        </authorList>
    </citation>
    <scope>NUCLEOTIDE SEQUENCE [LARGE SCALE GENOMIC DNA]</scope>
</reference>
<feature type="compositionally biased region" description="Polar residues" evidence="1">
    <location>
        <begin position="78"/>
        <end position="95"/>
    </location>
</feature>
<feature type="chain" id="PRO_5021226620" description="Superoxide dismutase copper/zinc binding domain-containing protein" evidence="2">
    <location>
        <begin position="18"/>
        <end position="106"/>
    </location>
</feature>
<sequence>RQLVIALLSVRIFSSMSVSVSISFQKMGGSLNLHVRLQGFDMGDHHGHHQQQAVQQEDDNETPAPVVHKHGFHVHTSGDMSNGCQSTGSHYNPKNANHGGPNSLVR</sequence>
<evidence type="ECO:0000256" key="1">
    <source>
        <dbReference type="SAM" id="MobiDB-lite"/>
    </source>
</evidence>
<dbReference type="EMBL" id="BGPR01219339">
    <property type="protein sequence ID" value="GBN59143.1"/>
    <property type="molecule type" value="Genomic_DNA"/>
</dbReference>
<dbReference type="AlphaFoldDB" id="A0A4Y2Q7T5"/>
<comment type="caution">
    <text evidence="4">The sequence shown here is derived from an EMBL/GenBank/DDBJ whole genome shotgun (WGS) entry which is preliminary data.</text>
</comment>
<evidence type="ECO:0000256" key="2">
    <source>
        <dbReference type="SAM" id="SignalP"/>
    </source>
</evidence>
<feature type="domain" description="Superoxide dismutase copper/zinc binding" evidence="3">
    <location>
        <begin position="68"/>
        <end position="103"/>
    </location>
</feature>
<feature type="signal peptide" evidence="2">
    <location>
        <begin position="1"/>
        <end position="17"/>
    </location>
</feature>
<evidence type="ECO:0000313" key="5">
    <source>
        <dbReference type="Proteomes" id="UP000499080"/>
    </source>
</evidence>
<evidence type="ECO:0000259" key="3">
    <source>
        <dbReference type="Pfam" id="PF00080"/>
    </source>
</evidence>
<dbReference type="GO" id="GO:0006801">
    <property type="term" value="P:superoxide metabolic process"/>
    <property type="evidence" value="ECO:0007669"/>
    <property type="project" value="InterPro"/>
</dbReference>
<feature type="region of interest" description="Disordered" evidence="1">
    <location>
        <begin position="42"/>
        <end position="106"/>
    </location>
</feature>
<dbReference type="GO" id="GO:0046872">
    <property type="term" value="F:metal ion binding"/>
    <property type="evidence" value="ECO:0007669"/>
    <property type="project" value="InterPro"/>
</dbReference>